<accession>A0A7X9FPX7</accession>
<dbReference type="AlphaFoldDB" id="A0A7X9FPX7"/>
<protein>
    <submittedName>
        <fullName evidence="1">GTPase</fullName>
    </submittedName>
</protein>
<dbReference type="Proteomes" id="UP000524246">
    <property type="component" value="Unassembled WGS sequence"/>
</dbReference>
<evidence type="ECO:0000313" key="2">
    <source>
        <dbReference type="Proteomes" id="UP000524246"/>
    </source>
</evidence>
<gene>
    <name evidence="1" type="ORF">GYA55_02800</name>
</gene>
<dbReference type="EMBL" id="JAAZON010000109">
    <property type="protein sequence ID" value="NMC62074.1"/>
    <property type="molecule type" value="Genomic_DNA"/>
</dbReference>
<dbReference type="InterPro" id="IPR027417">
    <property type="entry name" value="P-loop_NTPase"/>
</dbReference>
<dbReference type="PANTHER" id="PTHR42869:SF1">
    <property type="entry name" value="SLL0572 PROTEIN"/>
    <property type="match status" value="1"/>
</dbReference>
<name>A0A7X9FPX7_9DELT</name>
<dbReference type="InterPro" id="IPR053199">
    <property type="entry name" value="cDPG_synthetase-like"/>
</dbReference>
<reference evidence="1 2" key="1">
    <citation type="journal article" date="2020" name="Biotechnol. Biofuels">
        <title>New insights from the biogas microbiome by comprehensive genome-resolved metagenomics of nearly 1600 species originating from multiple anaerobic digesters.</title>
        <authorList>
            <person name="Campanaro S."/>
            <person name="Treu L."/>
            <person name="Rodriguez-R L.M."/>
            <person name="Kovalovszki A."/>
            <person name="Ziels R.M."/>
            <person name="Maus I."/>
            <person name="Zhu X."/>
            <person name="Kougias P.G."/>
            <person name="Basile A."/>
            <person name="Luo G."/>
            <person name="Schluter A."/>
            <person name="Konstantinidis K.T."/>
            <person name="Angelidaki I."/>
        </authorList>
    </citation>
    <scope>NUCLEOTIDE SEQUENCE [LARGE SCALE GENOMIC DNA]</scope>
    <source>
        <strain evidence="1">AS27yjCOA_65</strain>
    </source>
</reference>
<evidence type="ECO:0000313" key="1">
    <source>
        <dbReference type="EMBL" id="NMC62074.1"/>
    </source>
</evidence>
<organism evidence="1 2">
    <name type="scientific">SAR324 cluster bacterium</name>
    <dbReference type="NCBI Taxonomy" id="2024889"/>
    <lineage>
        <taxon>Bacteria</taxon>
        <taxon>Deltaproteobacteria</taxon>
        <taxon>SAR324 cluster</taxon>
    </lineage>
</organism>
<sequence>MSERIRTIIMGAAGRDFHNFNVVFRDNPIYEVVCFTATQIPDIHGRLYPPELAGQYYPNGIPIFDETNLSELINRHHVKEVIFSYSDVSYNYVMRRAALVSSCGASFKILSALETMLKSRIPVVSICAVRTGCGKSQTARKAAKILKQMGKHVVTIRHPMPYGDLLAQKVQRFTTLQDMKEAKCTIEEMEEYEPYIDAGLIIYAGVDYAEILKRAESEAEIILWDGGN</sequence>
<feature type="non-terminal residue" evidence="1">
    <location>
        <position position="228"/>
    </location>
</feature>
<proteinExistence type="predicted"/>
<comment type="caution">
    <text evidence="1">The sequence shown here is derived from an EMBL/GenBank/DDBJ whole genome shotgun (WGS) entry which is preliminary data.</text>
</comment>
<dbReference type="SUPFAM" id="SSF52540">
    <property type="entry name" value="P-loop containing nucleoside triphosphate hydrolases"/>
    <property type="match status" value="1"/>
</dbReference>
<dbReference type="PANTHER" id="PTHR42869">
    <property type="entry name" value="SLL0572 PROTEIN"/>
    <property type="match status" value="1"/>
</dbReference>
<dbReference type="Gene3D" id="3.40.50.720">
    <property type="entry name" value="NAD(P)-binding Rossmann-like Domain"/>
    <property type="match status" value="1"/>
</dbReference>